<sequence length="826" mass="84389">MNTGQRAAAHGTSGAGTAGTPFGTATSAATTEDLARALAERPDGALVELLRLRPDLAVPAASSITVLAARAASRPSVERVLARLDAAQLEVVEALAVLAAMPDGDPARLAALLQTTAAELAPLAEHLERLGLTVGGRAVLGVVEAIGPYPAGLGPSAGALPGEVAPPATSRALAKLMATAPPAAARMLEALTWGPPVGVVRAEDPSPAALWLLERGVLQRLSPTQLVLPLEVGLAARGDRIFAVRTAPPSTDTIPRRRLDVVAAEGARTAEDVVRLVTLLVTAWDEDPPPALRGGGLGARDLKRAATLVERDAAVAAAVAELAGAAGLVAPMDDGADGAVFAPTPAATDWRELPLGERWAQLALGWLRSRRTAWLVGTRNDRGALRAALEPGLERGWAATLRQRVVATLADLPEGSAPTPAQLHALLTWHAPRATPPLASVAAVLAEAELIGVIGAGALTAAGRAALGPGDDAEPHDDVMDPGATGQDDAARTAAVVAALLEALPEPVEELLIQGDLTGVVPGRPGPGLEELITLAADVESRGAALTVRFSAGSIRRALDAGLAGADLLERLRAASRTPLPQALEYLITDAARRHGQVRVGSAVSYVRVLDPVAAASLAGHPELVGVGLRAIAPTVLVSSARPAELLELLRLAGAAPVLEGPDGAVITARPGAGAASGRSVDGDVGRGRRTAGTTGRAVRRPIGRLPGTPEAAPVGVRHLDDADLADVVSEMRAGQTRAAEAAERRLSGEVVATDPVHTVALLREAARTGSAVSVVVVGPNGGLQRRRVRPLSIEGGRFRMADLDRDAEIVVAIHRINAVGEVPES</sequence>
<protein>
    <submittedName>
        <fullName evidence="3">Helicase-associated domain-containing protein</fullName>
    </submittedName>
</protein>
<dbReference type="Proteomes" id="UP001595955">
    <property type="component" value="Unassembled WGS sequence"/>
</dbReference>
<keyword evidence="3" id="KW-0547">Nucleotide-binding</keyword>
<feature type="region of interest" description="Disordered" evidence="1">
    <location>
        <begin position="670"/>
        <end position="715"/>
    </location>
</feature>
<keyword evidence="3" id="KW-0378">Hydrolase</keyword>
<dbReference type="RefSeq" id="WP_122823082.1">
    <property type="nucleotide sequence ID" value="NZ_CP033325.1"/>
</dbReference>
<organism evidence="3 4">
    <name type="scientific">Georgenia faecalis</name>
    <dbReference type="NCBI Taxonomy" id="2483799"/>
    <lineage>
        <taxon>Bacteria</taxon>
        <taxon>Bacillati</taxon>
        <taxon>Actinomycetota</taxon>
        <taxon>Actinomycetes</taxon>
        <taxon>Micrococcales</taxon>
        <taxon>Bogoriellaceae</taxon>
        <taxon>Georgenia</taxon>
    </lineage>
</organism>
<accession>A0ABV9D6A4</accession>
<evidence type="ECO:0000256" key="1">
    <source>
        <dbReference type="SAM" id="MobiDB-lite"/>
    </source>
</evidence>
<gene>
    <name evidence="3" type="ORF">ACFO3F_01185</name>
</gene>
<feature type="region of interest" description="Disordered" evidence="1">
    <location>
        <begin position="467"/>
        <end position="487"/>
    </location>
</feature>
<dbReference type="InterPro" id="IPR032830">
    <property type="entry name" value="XPB/Ssl2_N"/>
</dbReference>
<evidence type="ECO:0000313" key="3">
    <source>
        <dbReference type="EMBL" id="MFC4553848.1"/>
    </source>
</evidence>
<evidence type="ECO:0000259" key="2">
    <source>
        <dbReference type="Pfam" id="PF13625"/>
    </source>
</evidence>
<dbReference type="Pfam" id="PF13625">
    <property type="entry name" value="Helicase_C_3"/>
    <property type="match status" value="1"/>
</dbReference>
<proteinExistence type="predicted"/>
<reference evidence="4" key="1">
    <citation type="journal article" date="2019" name="Int. J. Syst. Evol. Microbiol.">
        <title>The Global Catalogue of Microorganisms (GCM) 10K type strain sequencing project: providing services to taxonomists for standard genome sequencing and annotation.</title>
        <authorList>
            <consortium name="The Broad Institute Genomics Platform"/>
            <consortium name="The Broad Institute Genome Sequencing Center for Infectious Disease"/>
            <person name="Wu L."/>
            <person name="Ma J."/>
        </authorList>
    </citation>
    <scope>NUCLEOTIDE SEQUENCE [LARGE SCALE GENOMIC DNA]</scope>
    <source>
        <strain evidence="4">JCM 3369</strain>
    </source>
</reference>
<evidence type="ECO:0000313" key="4">
    <source>
        <dbReference type="Proteomes" id="UP001595955"/>
    </source>
</evidence>
<comment type="caution">
    <text evidence="3">The sequence shown here is derived from an EMBL/GenBank/DDBJ whole genome shotgun (WGS) entry which is preliminary data.</text>
</comment>
<keyword evidence="3" id="KW-0067">ATP-binding</keyword>
<keyword evidence="4" id="KW-1185">Reference proteome</keyword>
<dbReference type="GO" id="GO:0004386">
    <property type="term" value="F:helicase activity"/>
    <property type="evidence" value="ECO:0007669"/>
    <property type="project" value="UniProtKB-KW"/>
</dbReference>
<keyword evidence="3" id="KW-0347">Helicase</keyword>
<dbReference type="EMBL" id="JBHSGF010000001">
    <property type="protein sequence ID" value="MFC4553848.1"/>
    <property type="molecule type" value="Genomic_DNA"/>
</dbReference>
<feature type="region of interest" description="Disordered" evidence="1">
    <location>
        <begin position="1"/>
        <end position="25"/>
    </location>
</feature>
<feature type="compositionally biased region" description="Low complexity" evidence="1">
    <location>
        <begin position="670"/>
        <end position="680"/>
    </location>
</feature>
<name>A0ABV9D6A4_9MICO</name>
<feature type="domain" description="Helicase XPB/Ssl2 N-terminal" evidence="2">
    <location>
        <begin position="511"/>
        <end position="633"/>
    </location>
</feature>